<dbReference type="Pfam" id="PF18765">
    <property type="entry name" value="Polbeta"/>
    <property type="match status" value="1"/>
</dbReference>
<dbReference type="Proteomes" id="UP000811545">
    <property type="component" value="Unassembled WGS sequence"/>
</dbReference>
<sequence>MGFVNQDGLLDVKQRANLANLFRDYPYIITVYQFGSTVCGKAGPLSDLDIALLLGDTAPSGVALARIEGLLSYRIHQSLNGQVQEVDVVSLNRCSLVFQHNVLRTGWVIYDANPQARRLYEWKIIQAYLDFAPTLRWMSQFQKEGWFRRCGLQ</sequence>
<comment type="caution">
    <text evidence="2">The sequence shown here is derived from an EMBL/GenBank/DDBJ whole genome shotgun (WGS) entry which is preliminary data.</text>
</comment>
<dbReference type="SUPFAM" id="SSF81301">
    <property type="entry name" value="Nucleotidyltransferase"/>
    <property type="match status" value="1"/>
</dbReference>
<dbReference type="InterPro" id="IPR041633">
    <property type="entry name" value="Polbeta"/>
</dbReference>
<dbReference type="CDD" id="cd05403">
    <property type="entry name" value="NT_KNTase_like"/>
    <property type="match status" value="1"/>
</dbReference>
<dbReference type="AlphaFoldDB" id="A0A9E2BHJ9"/>
<dbReference type="EMBL" id="QLTW01000144">
    <property type="protein sequence ID" value="MBT9145683.1"/>
    <property type="molecule type" value="Genomic_DNA"/>
</dbReference>
<accession>A0A9E2BHJ9</accession>
<reference evidence="2 3" key="1">
    <citation type="journal article" date="2021" name="bioRxiv">
        <title>Unique metabolic strategies in Hadean analogues reveal hints for primordial physiology.</title>
        <authorList>
            <person name="Nobu M.K."/>
            <person name="Nakai R."/>
            <person name="Tamazawa S."/>
            <person name="Mori H."/>
            <person name="Toyoda A."/>
            <person name="Ijiri A."/>
            <person name="Suzuki S."/>
            <person name="Kurokawa K."/>
            <person name="Kamagata Y."/>
            <person name="Tamaki H."/>
        </authorList>
    </citation>
    <scope>NUCLEOTIDE SEQUENCE [LARGE SCALE GENOMIC DNA]</scope>
    <source>
        <strain evidence="2">BS525</strain>
    </source>
</reference>
<dbReference type="InterPro" id="IPR043519">
    <property type="entry name" value="NT_sf"/>
</dbReference>
<feature type="domain" description="Polymerase beta nucleotidyltransferase" evidence="1">
    <location>
        <begin position="17"/>
        <end position="114"/>
    </location>
</feature>
<protein>
    <recommendedName>
        <fullName evidence="1">Polymerase beta nucleotidyltransferase domain-containing protein</fullName>
    </recommendedName>
</protein>
<dbReference type="NCBIfam" id="NF047752">
    <property type="entry name" value="MntA_antitoxin"/>
    <property type="match status" value="1"/>
</dbReference>
<dbReference type="PANTHER" id="PTHR43852">
    <property type="entry name" value="NUCLEOTIDYLTRANSFERASE"/>
    <property type="match status" value="1"/>
</dbReference>
<gene>
    <name evidence="2" type="ORF">DDT42_01558</name>
</gene>
<organism evidence="2 3">
    <name type="scientific">Psychracetigena formicireducens</name>
    <dbReference type="NCBI Taxonomy" id="2986056"/>
    <lineage>
        <taxon>Bacteria</taxon>
        <taxon>Bacillati</taxon>
        <taxon>Candidatus Lithacetigenota</taxon>
        <taxon>Candidatus Psychracetigena</taxon>
    </lineage>
</organism>
<evidence type="ECO:0000259" key="1">
    <source>
        <dbReference type="Pfam" id="PF18765"/>
    </source>
</evidence>
<evidence type="ECO:0000313" key="3">
    <source>
        <dbReference type="Proteomes" id="UP000811545"/>
    </source>
</evidence>
<dbReference type="Gene3D" id="3.30.460.10">
    <property type="entry name" value="Beta Polymerase, domain 2"/>
    <property type="match status" value="1"/>
</dbReference>
<proteinExistence type="predicted"/>
<dbReference type="InterPro" id="IPR052930">
    <property type="entry name" value="TA_antitoxin_MntA"/>
</dbReference>
<evidence type="ECO:0000313" key="2">
    <source>
        <dbReference type="EMBL" id="MBT9145683.1"/>
    </source>
</evidence>
<dbReference type="PANTHER" id="PTHR43852:SF3">
    <property type="entry name" value="NUCLEOTIDYLTRANSFERASE"/>
    <property type="match status" value="1"/>
</dbReference>
<name>A0A9E2BHJ9_PSYF1</name>